<proteinExistence type="predicted"/>
<feature type="region of interest" description="Disordered" evidence="1">
    <location>
        <begin position="631"/>
        <end position="651"/>
    </location>
</feature>
<dbReference type="Pfam" id="PF14901">
    <property type="entry name" value="Jiv90"/>
    <property type="match status" value="1"/>
</dbReference>
<accession>I0YVF4</accession>
<reference evidence="4 5" key="1">
    <citation type="journal article" date="2012" name="Genome Biol.">
        <title>The genome of the polar eukaryotic microalga coccomyxa subellipsoidea reveals traits of cold adaptation.</title>
        <authorList>
            <person name="Blanc G."/>
            <person name="Agarkova I."/>
            <person name="Grimwood J."/>
            <person name="Kuo A."/>
            <person name="Brueggeman A."/>
            <person name="Dunigan D."/>
            <person name="Gurnon J."/>
            <person name="Ladunga I."/>
            <person name="Lindquist E."/>
            <person name="Lucas S."/>
            <person name="Pangilinan J."/>
            <person name="Proschold T."/>
            <person name="Salamov A."/>
            <person name="Schmutz J."/>
            <person name="Weeks D."/>
            <person name="Yamada T."/>
            <person name="Claverie J.M."/>
            <person name="Grigoriev I."/>
            <person name="Van Etten J."/>
            <person name="Lomsadze A."/>
            <person name="Borodovsky M."/>
        </authorList>
    </citation>
    <scope>NUCLEOTIDE SEQUENCE [LARGE SCALE GENOMIC DNA]</scope>
    <source>
        <strain evidence="4 5">C-169</strain>
    </source>
</reference>
<feature type="transmembrane region" description="Helical" evidence="2">
    <location>
        <begin position="552"/>
        <end position="577"/>
    </location>
</feature>
<sequence>MERFSSTDNDLIEQVPHYTVAILDDGSFERLRLIVELPGVESSAGLHVEIEGSRAFVHLPGKYRLDVPLGVTVADTAITLKFVKNRQYLKAEYKVLERSVPAPSAAPQRPKPPRTPSPPLTHAQSGDACSPRTTPNGLHNSFMADAVKLRDAWRSNAQGSKSHNGPGAAKHSGRARPSARSGNDGAAEQEEPRLNGHKTPQANGWQRGFLNRTSSSNGDEADGSGAAARYAVPKHSQAHSSGDSSSEQWEPDGPSAADQEEARPGREDAGSNLYETAKLLSNREAAAECISKAEEALAGADFDKAERLFQKAERLAPDLYSDVTQTVEQERIAHEAQKAAKKREEREAAKRRKREEERRKKEEQQKRQMEEQQQERAQEELRRRLSEEQKRKADAARAAAAEEAARRQGRTSSRGESEDDEDPIYEEDYNWGYLQFGYYFKVCISILYALLGYVLCRLGAPGAVYWMQKKRHGSRRQRTSIGCLVLGAWALAIYTLFAYGPFCLRCIWSCWCFIFWRPPLTAAIIETCIFGLLCCIMPGLSSLIGVPMMWHWVGGGFSAMHGTVACFLFVVHVDGWLEGTPPLVRKFSFAYRLASPLLYARAVLSLRGWLELLVFLGIDAWVYSAFTSPSSADDDTGMAAGSESCRPEAVPKGAAPEVARVLQASSWYAVLDVAQSASTEEVRKAHKAKSLVTHPDKLGAQNSGAHEASVRVNTARDVLADAQKRAAYDAELRATAAASLRNAPPPQSPPGHSSGDAPGFFTEFSGRREPCGRASEHSHDCVCMPCKACSQWHHVYVTTRARTSAYWCNSCSRSHPGINKHVWKETTSAGFFSTGTTKVYLYALGLTLDITDITDSCEFWSWLARKATGPSCLSALKFQGELPIREECFAAYRQQEAPADPRRSNNKRKGGRRRR</sequence>
<feature type="region of interest" description="Disordered" evidence="1">
    <location>
        <begin position="156"/>
        <end position="275"/>
    </location>
</feature>
<keyword evidence="5" id="KW-1185">Reference proteome</keyword>
<name>I0YVF4_COCSC</name>
<organism evidence="4 5">
    <name type="scientific">Coccomyxa subellipsoidea (strain C-169)</name>
    <name type="common">Green microalga</name>
    <dbReference type="NCBI Taxonomy" id="574566"/>
    <lineage>
        <taxon>Eukaryota</taxon>
        <taxon>Viridiplantae</taxon>
        <taxon>Chlorophyta</taxon>
        <taxon>core chlorophytes</taxon>
        <taxon>Trebouxiophyceae</taxon>
        <taxon>Trebouxiophyceae incertae sedis</taxon>
        <taxon>Coccomyxaceae</taxon>
        <taxon>Coccomyxa</taxon>
        <taxon>Coccomyxa subellipsoidea</taxon>
    </lineage>
</organism>
<dbReference type="GeneID" id="17040359"/>
<dbReference type="SMART" id="SM00271">
    <property type="entry name" value="DnaJ"/>
    <property type="match status" value="1"/>
</dbReference>
<dbReference type="PROSITE" id="PS50076">
    <property type="entry name" value="DNAJ_2"/>
    <property type="match status" value="1"/>
</dbReference>
<dbReference type="OrthoDB" id="511772at2759"/>
<gene>
    <name evidence="4" type="ORF">COCSUDRAFT_47856</name>
</gene>
<feature type="compositionally biased region" description="Basic residues" evidence="1">
    <location>
        <begin position="904"/>
        <end position="915"/>
    </location>
</feature>
<dbReference type="Proteomes" id="UP000007264">
    <property type="component" value="Unassembled WGS sequence"/>
</dbReference>
<feature type="region of interest" description="Disordered" evidence="1">
    <location>
        <begin position="740"/>
        <end position="759"/>
    </location>
</feature>
<dbReference type="Pfam" id="PF00226">
    <property type="entry name" value="DnaJ"/>
    <property type="match status" value="1"/>
</dbReference>
<dbReference type="InterPro" id="IPR036869">
    <property type="entry name" value="J_dom_sf"/>
</dbReference>
<dbReference type="AlphaFoldDB" id="I0YVF4"/>
<dbReference type="CDD" id="cd06257">
    <property type="entry name" value="DnaJ"/>
    <property type="match status" value="1"/>
</dbReference>
<evidence type="ECO:0000259" key="3">
    <source>
        <dbReference type="PROSITE" id="PS50076"/>
    </source>
</evidence>
<dbReference type="RefSeq" id="XP_005646917.1">
    <property type="nucleotide sequence ID" value="XM_005646860.1"/>
</dbReference>
<feature type="region of interest" description="Disordered" evidence="1">
    <location>
        <begin position="335"/>
        <end position="421"/>
    </location>
</feature>
<keyword evidence="2" id="KW-0812">Transmembrane</keyword>
<dbReference type="InterPro" id="IPR001623">
    <property type="entry name" value="DnaJ_domain"/>
</dbReference>
<protein>
    <recommendedName>
        <fullName evidence="3">J domain-containing protein</fullName>
    </recommendedName>
</protein>
<dbReference type="PANTHER" id="PTHR45270">
    <property type="entry name" value="OS03G0832900 PROTEIN"/>
    <property type="match status" value="1"/>
</dbReference>
<feature type="transmembrane region" description="Helical" evidence="2">
    <location>
        <begin position="438"/>
        <end position="460"/>
    </location>
</feature>
<evidence type="ECO:0000313" key="4">
    <source>
        <dbReference type="EMBL" id="EIE22373.1"/>
    </source>
</evidence>
<feature type="region of interest" description="Disordered" evidence="1">
    <location>
        <begin position="895"/>
        <end position="915"/>
    </location>
</feature>
<keyword evidence="2" id="KW-1133">Transmembrane helix</keyword>
<comment type="caution">
    <text evidence="4">The sequence shown here is derived from an EMBL/GenBank/DDBJ whole genome shotgun (WGS) entry which is preliminary data.</text>
</comment>
<dbReference type="EMBL" id="AGSI01000010">
    <property type="protein sequence ID" value="EIE22373.1"/>
    <property type="molecule type" value="Genomic_DNA"/>
</dbReference>
<evidence type="ECO:0000313" key="5">
    <source>
        <dbReference type="Proteomes" id="UP000007264"/>
    </source>
</evidence>
<feature type="domain" description="J" evidence="3">
    <location>
        <begin position="666"/>
        <end position="732"/>
    </location>
</feature>
<dbReference type="PANTHER" id="PTHR45270:SF4">
    <property type="entry name" value="CHAPERONE DNAJ-DOMAIN SUPERFAMILY PROTEIN"/>
    <property type="match status" value="1"/>
</dbReference>
<feature type="region of interest" description="Disordered" evidence="1">
    <location>
        <begin position="685"/>
        <end position="709"/>
    </location>
</feature>
<keyword evidence="2" id="KW-0472">Membrane</keyword>
<dbReference type="eggNOG" id="KOG0720">
    <property type="taxonomic scope" value="Eukaryota"/>
</dbReference>
<feature type="transmembrane region" description="Helical" evidence="2">
    <location>
        <begin position="481"/>
        <end position="500"/>
    </location>
</feature>
<feature type="transmembrane region" description="Helical" evidence="2">
    <location>
        <begin position="520"/>
        <end position="540"/>
    </location>
</feature>
<dbReference type="Gene3D" id="1.10.287.110">
    <property type="entry name" value="DnaJ domain"/>
    <property type="match status" value="1"/>
</dbReference>
<feature type="region of interest" description="Disordered" evidence="1">
    <location>
        <begin position="100"/>
        <end position="139"/>
    </location>
</feature>
<feature type="compositionally biased region" description="Pro residues" evidence="1">
    <location>
        <begin position="109"/>
        <end position="119"/>
    </location>
</feature>
<dbReference type="KEGG" id="csl:COCSUDRAFT_47856"/>
<dbReference type="PRINTS" id="PR00625">
    <property type="entry name" value="JDOMAIN"/>
</dbReference>
<evidence type="ECO:0000256" key="2">
    <source>
        <dbReference type="SAM" id="Phobius"/>
    </source>
</evidence>
<evidence type="ECO:0000256" key="1">
    <source>
        <dbReference type="SAM" id="MobiDB-lite"/>
    </source>
</evidence>
<dbReference type="InterPro" id="IPR032843">
    <property type="entry name" value="Jiv"/>
</dbReference>
<feature type="compositionally biased region" description="Basic and acidic residues" evidence="1">
    <location>
        <begin position="260"/>
        <end position="269"/>
    </location>
</feature>
<feature type="compositionally biased region" description="Basic and acidic residues" evidence="1">
    <location>
        <begin position="335"/>
        <end position="395"/>
    </location>
</feature>
<dbReference type="SUPFAM" id="SSF46565">
    <property type="entry name" value="Chaperone J-domain"/>
    <property type="match status" value="1"/>
</dbReference>